<keyword evidence="1" id="KW-0472">Membrane</keyword>
<reference evidence="2" key="2">
    <citation type="journal article" date="2019" name="Genome Biol. Evol.">
        <title>Day and night: Metabolic profiles and evolutionary relationships of six axenic non-marine cyanobacteria.</title>
        <authorList>
            <person name="Will S.E."/>
            <person name="Henke P."/>
            <person name="Boedeker C."/>
            <person name="Huang S."/>
            <person name="Brinkmann H."/>
            <person name="Rohde M."/>
            <person name="Jarek M."/>
            <person name="Friedl T."/>
            <person name="Seufert S."/>
            <person name="Schumacher M."/>
            <person name="Overmann J."/>
            <person name="Neumann-Schaal M."/>
            <person name="Petersen J."/>
        </authorList>
    </citation>
    <scope>NUCLEOTIDE SEQUENCE [LARGE SCALE GENOMIC DNA]</scope>
    <source>
        <strain evidence="2">PCC 7102</strain>
    </source>
</reference>
<proteinExistence type="predicted"/>
<dbReference type="EMBL" id="RSCL01000002">
    <property type="protein sequence ID" value="RUT09095.1"/>
    <property type="molecule type" value="Genomic_DNA"/>
</dbReference>
<sequence length="59" mass="6788">MHNCYFDVLKVMPQSFKFSLITALIVTSLTSTFIDWHWGGMTIAGFLLIYISKGIRSMR</sequence>
<accession>A0A3S1CUY4</accession>
<dbReference type="Proteomes" id="UP000271624">
    <property type="component" value="Unassembled WGS sequence"/>
</dbReference>
<keyword evidence="3" id="KW-1185">Reference proteome</keyword>
<reference evidence="2" key="1">
    <citation type="submission" date="2018-12" db="EMBL/GenBank/DDBJ databases">
        <authorList>
            <person name="Will S."/>
            <person name="Neumann-Schaal M."/>
            <person name="Henke P."/>
        </authorList>
    </citation>
    <scope>NUCLEOTIDE SEQUENCE</scope>
    <source>
        <strain evidence="2">PCC 7102</strain>
    </source>
</reference>
<comment type="caution">
    <text evidence="2">The sequence shown here is derived from an EMBL/GenBank/DDBJ whole genome shotgun (WGS) entry which is preliminary data.</text>
</comment>
<evidence type="ECO:0000313" key="2">
    <source>
        <dbReference type="EMBL" id="RUT09095.1"/>
    </source>
</evidence>
<evidence type="ECO:0000256" key="1">
    <source>
        <dbReference type="SAM" id="Phobius"/>
    </source>
</evidence>
<feature type="transmembrane region" description="Helical" evidence="1">
    <location>
        <begin position="20"/>
        <end position="51"/>
    </location>
</feature>
<dbReference type="AlphaFoldDB" id="A0A3S1CUY4"/>
<gene>
    <name evidence="2" type="ORF">DSM106972_011480</name>
</gene>
<name>A0A3S1CUY4_9CYAN</name>
<protein>
    <submittedName>
        <fullName evidence="2">Uncharacterized protein</fullName>
    </submittedName>
</protein>
<organism evidence="2 3">
    <name type="scientific">Dulcicalothrix desertica PCC 7102</name>
    <dbReference type="NCBI Taxonomy" id="232991"/>
    <lineage>
        <taxon>Bacteria</taxon>
        <taxon>Bacillati</taxon>
        <taxon>Cyanobacteriota</taxon>
        <taxon>Cyanophyceae</taxon>
        <taxon>Nostocales</taxon>
        <taxon>Calotrichaceae</taxon>
        <taxon>Dulcicalothrix</taxon>
    </lineage>
</organism>
<keyword evidence="1" id="KW-0812">Transmembrane</keyword>
<evidence type="ECO:0000313" key="3">
    <source>
        <dbReference type="Proteomes" id="UP000271624"/>
    </source>
</evidence>
<keyword evidence="1" id="KW-1133">Transmembrane helix</keyword>